<dbReference type="EnsemblBacteria" id="BAD84974">
    <property type="protein sequence ID" value="BAD84974"/>
    <property type="gene ID" value="TK0785"/>
</dbReference>
<dbReference type="AlphaFoldDB" id="Q5JH95"/>
<dbReference type="InterPro" id="IPR046878">
    <property type="entry name" value="Big_14"/>
</dbReference>
<protein>
    <recommendedName>
        <fullName evidence="1">Bacterial Ig-like domain-containing protein</fullName>
    </recommendedName>
</protein>
<dbReference type="HOGENOM" id="CLU_140806_0_0_2"/>
<evidence type="ECO:0000313" key="3">
    <source>
        <dbReference type="Proteomes" id="UP000000536"/>
    </source>
</evidence>
<dbReference type="EMBL" id="AP006878">
    <property type="protein sequence ID" value="BAD84974.1"/>
    <property type="molecule type" value="Genomic_DNA"/>
</dbReference>
<dbReference type="Proteomes" id="UP000000536">
    <property type="component" value="Chromosome"/>
</dbReference>
<dbReference type="Pfam" id="PF20251">
    <property type="entry name" value="Big_14"/>
    <property type="match status" value="1"/>
</dbReference>
<proteinExistence type="predicted"/>
<dbReference type="InParanoid" id="Q5JH95"/>
<feature type="domain" description="Bacterial Ig-like" evidence="1">
    <location>
        <begin position="65"/>
        <end position="155"/>
    </location>
</feature>
<sequence>MLGYQSKCTDYFFLPKLARVPQLFLAKTFSGKACILIPMKIIKVPSNDSIGIIPYGSPPEVELEIQVKQRKGELVLWITNPNTTKVEIDNEVELYEFIGYWQKLDPGIVFLRKMIVLIPGETIEQKLPLELPPGRYMVVKHAYVNGARVRVEKEFTVR</sequence>
<name>Q5JH95_THEKO</name>
<accession>Q5JH95</accession>
<keyword evidence="3" id="KW-1185">Reference proteome</keyword>
<dbReference type="PATRIC" id="fig|69014.16.peg.765"/>
<evidence type="ECO:0000313" key="2">
    <source>
        <dbReference type="EMBL" id="BAD84974.1"/>
    </source>
</evidence>
<gene>
    <name evidence="2" type="ordered locus">TK0785</name>
</gene>
<dbReference type="eggNOG" id="arCOG07571">
    <property type="taxonomic scope" value="Archaea"/>
</dbReference>
<organism evidence="2 3">
    <name type="scientific">Thermococcus kodakarensis (strain ATCC BAA-918 / JCM 12380 / KOD1)</name>
    <name type="common">Pyrococcus kodakaraensis (strain KOD1)</name>
    <dbReference type="NCBI Taxonomy" id="69014"/>
    <lineage>
        <taxon>Archaea</taxon>
        <taxon>Methanobacteriati</taxon>
        <taxon>Methanobacteriota</taxon>
        <taxon>Thermococci</taxon>
        <taxon>Thermococcales</taxon>
        <taxon>Thermococcaceae</taxon>
        <taxon>Thermococcus</taxon>
    </lineage>
</organism>
<reference evidence="2 3" key="1">
    <citation type="journal article" date="2005" name="Genome Res.">
        <title>Complete genome sequence of the hyperthermophilic archaeon Thermococcus kodakaraensis KOD1 and comparison with Pyrococcus genomes.</title>
        <authorList>
            <person name="Fukui T."/>
            <person name="Atomi H."/>
            <person name="Kanai T."/>
            <person name="Matsumi R."/>
            <person name="Fujiwara S."/>
            <person name="Imanaka T."/>
        </authorList>
    </citation>
    <scope>NUCLEOTIDE SEQUENCE [LARGE SCALE GENOMIC DNA]</scope>
    <source>
        <strain evidence="3">ATCC BAA-918 / JCM 12380 / KOD1</strain>
    </source>
</reference>
<evidence type="ECO:0000259" key="1">
    <source>
        <dbReference type="Pfam" id="PF20251"/>
    </source>
</evidence>
<dbReference type="KEGG" id="tko:TK0785"/>